<dbReference type="Pfam" id="PF02538">
    <property type="entry name" value="Hydantoinase_B"/>
    <property type="match status" value="1"/>
</dbReference>
<proteinExistence type="predicted"/>
<dbReference type="GO" id="GO:0005829">
    <property type="term" value="C:cytosol"/>
    <property type="evidence" value="ECO:0007669"/>
    <property type="project" value="TreeGrafter"/>
</dbReference>
<name>A0A932FWJ3_UNCTE</name>
<accession>A0A932FWJ3</accession>
<sequence>AQAIPIHMGAMKYAVKAALEFFGPEEIYEGDIILVNDPYYGGSHIPDWTMFAPTFYQGELVLFPAVRAHMADTGGAIGGGYNPLAYEIWQEGLRLSPIKIYEQGRPRRDILKMLEINNRMSTFMGDIQAMIGSNMIGKRRIMEFLEKYGKEAVVGSLEYVYDYAERRFRAEIRQWPDGTYEGDAFIEHDGQGTRDIRLHARVTIAGEEITVDLSGSSPQVRGFINSSLANVYSWVYVAFSCMIDPDIPKNDGLFRPVHVIAPAGSIVNPREPAPCTACTLHVGGEVTEAVAQAMAQAVPERAYSQNFKIGIPIITQGTNPRTGRYFIDLNLDNMGGSCSAAYGVDGWGITPPVLAAITSTSVEMSDLLFPTRHHGWEYQTDSGGPGKWRGACGPWSRKEATAPMEATYYVIANRFPMRGLHGGQPGGLACYILREGSPEEKVLEEVGANEPLAPGHCYFTQYPGGGGWGDPLERDPGQVREDVLDEYVSLEGARRDYGVVLDPQTIEIDAPATQALRQKMRSFRG</sequence>
<protein>
    <submittedName>
        <fullName evidence="2">Hydantoinase B/oxoprolinase family protein</fullName>
    </submittedName>
</protein>
<dbReference type="GO" id="GO:0006749">
    <property type="term" value="P:glutathione metabolic process"/>
    <property type="evidence" value="ECO:0007669"/>
    <property type="project" value="TreeGrafter"/>
</dbReference>
<evidence type="ECO:0000313" key="3">
    <source>
        <dbReference type="Proteomes" id="UP000769766"/>
    </source>
</evidence>
<dbReference type="InterPro" id="IPR003692">
    <property type="entry name" value="Hydantoinase_B"/>
</dbReference>
<reference evidence="2" key="1">
    <citation type="submission" date="2020-07" db="EMBL/GenBank/DDBJ databases">
        <title>Huge and variable diversity of episymbiotic CPR bacteria and DPANN archaea in groundwater ecosystems.</title>
        <authorList>
            <person name="He C.Y."/>
            <person name="Keren R."/>
            <person name="Whittaker M."/>
            <person name="Farag I.F."/>
            <person name="Doudna J."/>
            <person name="Cate J.H.D."/>
            <person name="Banfield J.F."/>
        </authorList>
    </citation>
    <scope>NUCLEOTIDE SEQUENCE</scope>
    <source>
        <strain evidence="2">NC_groundwater_672_Ag_B-0.1um_62_36</strain>
    </source>
</reference>
<dbReference type="PANTHER" id="PTHR11365:SF23">
    <property type="entry name" value="HYPOTHETICAL 5-OXOPROLINASE (EUROFUNG)-RELATED"/>
    <property type="match status" value="1"/>
</dbReference>
<feature type="domain" description="Hydantoinase B/oxoprolinase" evidence="1">
    <location>
        <begin position="1"/>
        <end position="471"/>
    </location>
</feature>
<dbReference type="AlphaFoldDB" id="A0A932FWJ3"/>
<evidence type="ECO:0000313" key="2">
    <source>
        <dbReference type="EMBL" id="MBI2876553.1"/>
    </source>
</evidence>
<dbReference type="Proteomes" id="UP000769766">
    <property type="component" value="Unassembled WGS sequence"/>
</dbReference>
<feature type="non-terminal residue" evidence="2">
    <location>
        <position position="1"/>
    </location>
</feature>
<comment type="caution">
    <text evidence="2">The sequence shown here is derived from an EMBL/GenBank/DDBJ whole genome shotgun (WGS) entry which is preliminary data.</text>
</comment>
<organism evidence="2 3">
    <name type="scientific">Tectimicrobiota bacterium</name>
    <dbReference type="NCBI Taxonomy" id="2528274"/>
    <lineage>
        <taxon>Bacteria</taxon>
        <taxon>Pseudomonadati</taxon>
        <taxon>Nitrospinota/Tectimicrobiota group</taxon>
        <taxon>Candidatus Tectimicrobiota</taxon>
    </lineage>
</organism>
<dbReference type="GO" id="GO:0017168">
    <property type="term" value="F:5-oxoprolinase (ATP-hydrolyzing) activity"/>
    <property type="evidence" value="ECO:0007669"/>
    <property type="project" value="TreeGrafter"/>
</dbReference>
<dbReference type="InterPro" id="IPR045079">
    <property type="entry name" value="Oxoprolinase-like"/>
</dbReference>
<gene>
    <name evidence="2" type="ORF">HYY20_06700</name>
</gene>
<dbReference type="PANTHER" id="PTHR11365">
    <property type="entry name" value="5-OXOPROLINASE RELATED"/>
    <property type="match status" value="1"/>
</dbReference>
<evidence type="ECO:0000259" key="1">
    <source>
        <dbReference type="Pfam" id="PF02538"/>
    </source>
</evidence>
<dbReference type="EMBL" id="JACPRF010000203">
    <property type="protein sequence ID" value="MBI2876553.1"/>
    <property type="molecule type" value="Genomic_DNA"/>
</dbReference>